<dbReference type="EMBL" id="CGIH01000002">
    <property type="protein sequence ID" value="CFW97686.1"/>
    <property type="molecule type" value="Genomic_DNA"/>
</dbReference>
<dbReference type="NCBIfam" id="TIGR02867">
    <property type="entry name" value="spore_II_P"/>
    <property type="match status" value="1"/>
</dbReference>
<dbReference type="Pfam" id="PF07454">
    <property type="entry name" value="SpoIIP"/>
    <property type="match status" value="1"/>
</dbReference>
<gene>
    <name evidence="2" type="ORF">98</name>
</gene>
<evidence type="ECO:0000313" key="3">
    <source>
        <dbReference type="Proteomes" id="UP000045545"/>
    </source>
</evidence>
<feature type="transmembrane region" description="Helical" evidence="1">
    <location>
        <begin position="7"/>
        <end position="26"/>
    </location>
</feature>
<proteinExistence type="predicted"/>
<keyword evidence="1" id="KW-0472">Membrane</keyword>
<dbReference type="InterPro" id="IPR010897">
    <property type="entry name" value="Spore_II_P"/>
</dbReference>
<dbReference type="AlphaFoldDB" id="A0A0E3W2F8"/>
<protein>
    <submittedName>
        <fullName evidence="2">Sporulation stage II, protein P</fullName>
    </submittedName>
</protein>
<dbReference type="OrthoDB" id="1633470at2"/>
<organism evidence="2 3">
    <name type="scientific">Syntrophomonas zehnderi OL-4</name>
    <dbReference type="NCBI Taxonomy" id="690567"/>
    <lineage>
        <taxon>Bacteria</taxon>
        <taxon>Bacillati</taxon>
        <taxon>Bacillota</taxon>
        <taxon>Clostridia</taxon>
        <taxon>Eubacteriales</taxon>
        <taxon>Syntrophomonadaceae</taxon>
        <taxon>Syntrophomonas</taxon>
    </lineage>
</organism>
<dbReference type="Proteomes" id="UP000045545">
    <property type="component" value="Unassembled WGS sequence"/>
</dbReference>
<reference evidence="2 3" key="1">
    <citation type="submission" date="2015-03" db="EMBL/GenBank/DDBJ databases">
        <authorList>
            <person name="Murphy D."/>
        </authorList>
    </citation>
    <scope>NUCLEOTIDE SEQUENCE [LARGE SCALE GENOMIC DNA]</scope>
    <source>
        <strain evidence="2 3">OL-4</strain>
    </source>
</reference>
<name>A0A0E3W2F8_9FIRM</name>
<dbReference type="RefSeq" id="WP_052729498.1">
    <property type="nucleotide sequence ID" value="NZ_CGIH01000002.1"/>
</dbReference>
<evidence type="ECO:0000313" key="2">
    <source>
        <dbReference type="EMBL" id="CFW97686.1"/>
    </source>
</evidence>
<dbReference type="STRING" id="690567.98"/>
<keyword evidence="1" id="KW-1133">Transmembrane helix</keyword>
<keyword evidence="1" id="KW-0812">Transmembrane</keyword>
<accession>A0A0E3W2F8</accession>
<sequence length="318" mass="35168">MNDINKKYIWIFFVILITILVASYVFNSMRSPEQKPYGTETGFAHETGPGQFFTVRDQDGFTLFQTGLSVHVNDRYINENNVEYIIIKVDGMNATANIIQKKASLISEPILKTTLAGQALFPTIPRGKSSHVVVYHTHTDESFIPTSGQASKPGNGDIFAVGDALTTTLRKAGVSVTHSRAAHDPHDINAYSRSRRTLTQLLKEQPDAAFDIHRDSAPASEYYTTINGVDSSRIMIVVGMSNPNIRTNLAYAKQIKDRADELYPGLIRGIFMGRGDYNQDLYPTAMLFEVGTDSISLDLAENAARCLGDVLVKELGVR</sequence>
<keyword evidence="3" id="KW-1185">Reference proteome</keyword>
<evidence type="ECO:0000256" key="1">
    <source>
        <dbReference type="SAM" id="Phobius"/>
    </source>
</evidence>